<protein>
    <submittedName>
        <fullName evidence="1">Uncharacterized protein</fullName>
    </submittedName>
</protein>
<accession>A0ABT4EGR7</accession>
<sequence>MKLIETHYLYEDGGKGSVNVALYDDEGKRIKGVTIRAGEPEDAVFFRDLDGAFNIVGLAQTAYEAGKRGEPLEYEFIDESEGE</sequence>
<dbReference type="Proteomes" id="UP001527090">
    <property type="component" value="Unassembled WGS sequence"/>
</dbReference>
<dbReference type="RefSeq" id="WP_268633014.1">
    <property type="nucleotide sequence ID" value="NZ_JAMDLY010000024.1"/>
</dbReference>
<dbReference type="EMBL" id="JAMDLY010000024">
    <property type="protein sequence ID" value="MCY9532935.1"/>
    <property type="molecule type" value="Genomic_DNA"/>
</dbReference>
<evidence type="ECO:0000313" key="1">
    <source>
        <dbReference type="EMBL" id="MCY9532935.1"/>
    </source>
</evidence>
<gene>
    <name evidence="1" type="ORF">M5X04_26865</name>
</gene>
<keyword evidence="2" id="KW-1185">Reference proteome</keyword>
<proteinExistence type="predicted"/>
<name>A0ABT4EGR7_PAEAL</name>
<comment type="caution">
    <text evidence="1">The sequence shown here is derived from an EMBL/GenBank/DDBJ whole genome shotgun (WGS) entry which is preliminary data.</text>
</comment>
<reference evidence="1 2" key="1">
    <citation type="submission" date="2022-05" db="EMBL/GenBank/DDBJ databases">
        <title>Genome Sequencing of Bee-Associated Microbes.</title>
        <authorList>
            <person name="Dunlap C."/>
        </authorList>
    </citation>
    <scope>NUCLEOTIDE SEQUENCE [LARGE SCALE GENOMIC DNA]</scope>
    <source>
        <strain evidence="1 2">NRRL NRS-750</strain>
    </source>
</reference>
<evidence type="ECO:0000313" key="2">
    <source>
        <dbReference type="Proteomes" id="UP001527090"/>
    </source>
</evidence>
<organism evidence="1 2">
    <name type="scientific">Paenibacillus alvei</name>
    <name type="common">Bacillus alvei</name>
    <dbReference type="NCBI Taxonomy" id="44250"/>
    <lineage>
        <taxon>Bacteria</taxon>
        <taxon>Bacillati</taxon>
        <taxon>Bacillota</taxon>
        <taxon>Bacilli</taxon>
        <taxon>Bacillales</taxon>
        <taxon>Paenibacillaceae</taxon>
        <taxon>Paenibacillus</taxon>
    </lineage>
</organism>